<dbReference type="EMBL" id="JALLPJ020000870">
    <property type="protein sequence ID" value="KAL3780912.1"/>
    <property type="molecule type" value="Genomic_DNA"/>
</dbReference>
<dbReference type="SUPFAM" id="SSF56672">
    <property type="entry name" value="DNA/RNA polymerases"/>
    <property type="match status" value="1"/>
</dbReference>
<feature type="transmembrane region" description="Helical" evidence="2">
    <location>
        <begin position="39"/>
        <end position="56"/>
    </location>
</feature>
<dbReference type="SUPFAM" id="SSF53098">
    <property type="entry name" value="Ribonuclease H-like"/>
    <property type="match status" value="1"/>
</dbReference>
<keyword evidence="2" id="KW-0472">Membrane</keyword>
<evidence type="ECO:0000259" key="3">
    <source>
        <dbReference type="Pfam" id="PF07727"/>
    </source>
</evidence>
<dbReference type="InterPro" id="IPR043502">
    <property type="entry name" value="DNA/RNA_pol_sf"/>
</dbReference>
<keyword evidence="6" id="KW-1185">Reference proteome</keyword>
<feature type="compositionally biased region" description="Polar residues" evidence="1">
    <location>
        <begin position="1112"/>
        <end position="1139"/>
    </location>
</feature>
<reference evidence="5 6" key="1">
    <citation type="submission" date="2024-10" db="EMBL/GenBank/DDBJ databases">
        <title>Updated reference genomes for cyclostephanoid diatoms.</title>
        <authorList>
            <person name="Roberts W.R."/>
            <person name="Alverson A.J."/>
        </authorList>
    </citation>
    <scope>NUCLEOTIDE SEQUENCE [LARGE SCALE GENOMIC DNA]</scope>
    <source>
        <strain evidence="5 6">AJA010-31</strain>
    </source>
</reference>
<feature type="transmembrane region" description="Helical" evidence="2">
    <location>
        <begin position="163"/>
        <end position="181"/>
    </location>
</feature>
<evidence type="ECO:0000256" key="2">
    <source>
        <dbReference type="SAM" id="Phobius"/>
    </source>
</evidence>
<name>A0ABD3NYI7_9STRA</name>
<evidence type="ECO:0000256" key="1">
    <source>
        <dbReference type="SAM" id="MobiDB-lite"/>
    </source>
</evidence>
<dbReference type="Pfam" id="PF25597">
    <property type="entry name" value="SH3_retrovirus"/>
    <property type="match status" value="1"/>
</dbReference>
<feature type="domain" description="Retroviral polymerase SH3-like" evidence="4">
    <location>
        <begin position="995"/>
        <end position="1055"/>
    </location>
</feature>
<protein>
    <recommendedName>
        <fullName evidence="7">Integrase catalytic domain-containing protein</fullName>
    </recommendedName>
</protein>
<evidence type="ECO:0000313" key="6">
    <source>
        <dbReference type="Proteomes" id="UP001530400"/>
    </source>
</evidence>
<dbReference type="PANTHER" id="PTHR11439">
    <property type="entry name" value="GAG-POL-RELATED RETROTRANSPOSON"/>
    <property type="match status" value="1"/>
</dbReference>
<dbReference type="Gene3D" id="3.30.420.10">
    <property type="entry name" value="Ribonuclease H-like superfamily/Ribonuclease H"/>
    <property type="match status" value="1"/>
</dbReference>
<dbReference type="InterPro" id="IPR036397">
    <property type="entry name" value="RNaseH_sf"/>
</dbReference>
<dbReference type="CDD" id="cd09272">
    <property type="entry name" value="RNase_HI_RT_Ty1"/>
    <property type="match status" value="1"/>
</dbReference>
<evidence type="ECO:0000313" key="5">
    <source>
        <dbReference type="EMBL" id="KAL3780912.1"/>
    </source>
</evidence>
<feature type="compositionally biased region" description="Basic and acidic residues" evidence="1">
    <location>
        <begin position="1083"/>
        <end position="1093"/>
    </location>
</feature>
<feature type="domain" description="Reverse transcriptase Ty1/copia-type" evidence="3">
    <location>
        <begin position="1355"/>
        <end position="1592"/>
    </location>
</feature>
<dbReference type="Proteomes" id="UP001530400">
    <property type="component" value="Unassembled WGS sequence"/>
</dbReference>
<dbReference type="InterPro" id="IPR013103">
    <property type="entry name" value="RVT_2"/>
</dbReference>
<proteinExistence type="predicted"/>
<gene>
    <name evidence="5" type="ORF">ACHAWO_009775</name>
</gene>
<keyword evidence="2" id="KW-1133">Transmembrane helix</keyword>
<accession>A0ABD3NYI7</accession>
<dbReference type="Pfam" id="PF07727">
    <property type="entry name" value="RVT_2"/>
    <property type="match status" value="1"/>
</dbReference>
<feature type="region of interest" description="Disordered" evidence="1">
    <location>
        <begin position="1083"/>
        <end position="1208"/>
    </location>
</feature>
<sequence>MVEGTMVDLFDDYVESVVDGSIFGSSCWSILFEMVDGKMMLITVLGVGLWVMPFSIPFEHQLLLSAILFGYVTSSLERFIILQCNSNALWAFEARRGHLTRPPPEPDPELSKRKIRAIRRAFVEELRARFYARRLRRKRLGKTVPCESIMQDEMWAVCKAKLAFFYIPQVYGLLYFSPLFTTMVGSLVQLVLLWILFSTVVNRLIAAWYHSCFPQVKRPVFGWRVLLAMAAQGFMLVCMGLAWILMLLYGLSVVATVDLLRWNTSADGGVLHALVILFLSSSLWLLPSRSRVWNGFLGICFVCCSDTAKYLLEMDDGGLSLLQVLVVIWRIAPRVQDVLSFVWVDIPSAFSEAFSSLDAEPVSYGDPLDKVVDDSEHFGEESIVRSLTAPPPLVPKSGFVNKPPPDPLPPNRKISSSDSLVLACAVVWGLVKWLMQPRRAVIGIMGVSGLRHRSPTASNAAFKAHYTAISTPIDLSFSTTTVSITRFRLLWRERRRLRRQMIKLEHRTAQILAAALPSAPVEVSEAELERLREARFVSKLNPATHARQWLSLDPNAVPPDDPHSYSEEVSVDLGLSKKPSRLVRLPLSKRRSTLWDNYHAVKIKDLSGVNKVAGEGMLEWKVLDKSGHECTISIKGYHMPGASVRLLSPQCLYNEFKGVKANHDADSYAIRLLDGSILDAPHSHANLPILPMSDSTKQPSCLWMRCFSFQNVSPDLWTTNVLAAKNQNITNGQRELLRWHHKLAHAGLSTIHNQKREAKVDTVEELKAIREGAFLPCTFNVPACSCDGLLCAACETANATRRAPSISGSATRADKEMVTKEGNVNPGDCISCDHFSSPVKGRVMAPSGYSSSAHGYTCGTIFVDHCTGHIFVHPQKTNSAQETIRSKLLVEREAADIGVKIKAYHSDNGVFNSAEFKSHCEELEQVLTFSGVGAKFQNGVAEQAIGRVCSMARATMLHATMCWPGRKFIDLWPLAMQYAVWRNKSELSRAHTFGCPVYVLDPKLQDGKKIPKWDSRARQGIFVGFSPNHSSNVALVLNPRTQHISPQYHVVFDDDFTTVPAVSTELSRNQEFERLYETSRERYIDPKDAGAREDLDDDELEPPSHLLGDEWLTSTELEQRQAIQDSSSRATEATEQISADSEGAPAEDPEGESPRELEGASDGMQADDVQGVTEGGSGDILIEDTNSTQPLPKPPDSPPALRTRLRRNESRPRGLLVTALLALQQHALSSVWEWGQLPPDLSNTGCAHTERCPATRVQHGKLFSSYLLQGNWDDLGREACFGKFNAFSSYFEPDLSDDLEAFTVTNVQPHMLEAHVATNDPDNPSFNAAINGPFQEKWWEAMELEINTLENDLQAWELVPRDDSMKNILPSTWAFKIKRFPDGLVKKFKARFCVRGDMQKEGIDFFETWSPVVQWTTVHAMMILAANRNLVTAQADITAAFVHAELKPKEHIYVHQLAGFRRGSNMVLKLKKSVYGLRQAPRYFFEHLKERLESSSIGLVQSGRDPCLFVGKSVMVVVYVDDILFFARKDSDIQHIIDKLKKKGVAIRREGTAEGFLGVDIERTTTATGKPQIVLKQTGLTGRIITALGLDGSLSSRLSTPAEVGPLLKDTIGEPAVGNINYAAVVGMLLYLSGHSRPDIAFAVHQVARYTFKPTRRHEQALIRIGRYLKGTRDKGLIMSPTSDPQVDCYPDADFAGLYGHEDSQDPHCARSRTGYVILAFGCPVVWRSNLQTEIALSTMEAEYVALSTACKDLIPVVGIIRDLSAAVGLDSKFTSKLHIKIHEDNVGALTLANLEPQRMTPRSKHYSIKYHWFREYIAKKENKVQVVKVDSKNQLGDIFTKGLSAPTFEYLRRLLMGW</sequence>
<feature type="transmembrane region" description="Helical" evidence="2">
    <location>
        <begin position="221"/>
        <end position="249"/>
    </location>
</feature>
<organism evidence="5 6">
    <name type="scientific">Cyclotella atomus</name>
    <dbReference type="NCBI Taxonomy" id="382360"/>
    <lineage>
        <taxon>Eukaryota</taxon>
        <taxon>Sar</taxon>
        <taxon>Stramenopiles</taxon>
        <taxon>Ochrophyta</taxon>
        <taxon>Bacillariophyta</taxon>
        <taxon>Coscinodiscophyceae</taxon>
        <taxon>Thalassiosirophycidae</taxon>
        <taxon>Stephanodiscales</taxon>
        <taxon>Stephanodiscaceae</taxon>
        <taxon>Cyclotella</taxon>
    </lineage>
</organism>
<dbReference type="InterPro" id="IPR057670">
    <property type="entry name" value="SH3_retrovirus"/>
</dbReference>
<evidence type="ECO:0008006" key="7">
    <source>
        <dbReference type="Google" id="ProtNLM"/>
    </source>
</evidence>
<feature type="transmembrane region" description="Helical" evidence="2">
    <location>
        <begin position="187"/>
        <end position="209"/>
    </location>
</feature>
<feature type="transmembrane region" description="Helical" evidence="2">
    <location>
        <begin position="269"/>
        <end position="286"/>
    </location>
</feature>
<keyword evidence="2" id="KW-0812">Transmembrane</keyword>
<dbReference type="PANTHER" id="PTHR11439:SF463">
    <property type="entry name" value="REVERSE TRANSCRIPTASE TY1_COPIA-TYPE DOMAIN-CONTAINING PROTEIN"/>
    <property type="match status" value="1"/>
</dbReference>
<dbReference type="InterPro" id="IPR012337">
    <property type="entry name" value="RNaseH-like_sf"/>
</dbReference>
<comment type="caution">
    <text evidence="5">The sequence shown here is derived from an EMBL/GenBank/DDBJ whole genome shotgun (WGS) entry which is preliminary data.</text>
</comment>
<evidence type="ECO:0000259" key="4">
    <source>
        <dbReference type="Pfam" id="PF25597"/>
    </source>
</evidence>